<keyword evidence="5 8" id="KW-0274">FAD</keyword>
<dbReference type="PRINTS" id="PR00406">
    <property type="entry name" value="CYTB5RDTASE"/>
</dbReference>
<keyword evidence="6" id="KW-0560">Oxidoreductase</keyword>
<evidence type="ECO:0000256" key="7">
    <source>
        <dbReference type="ARBA" id="ARBA00023136"/>
    </source>
</evidence>
<keyword evidence="7" id="KW-0472">Membrane</keyword>
<evidence type="ECO:0000256" key="8">
    <source>
        <dbReference type="PIRSR" id="PIRSR601834-1"/>
    </source>
</evidence>
<feature type="domain" description="FAD-binding FR-type" evidence="9">
    <location>
        <begin position="68"/>
        <end position="176"/>
    </location>
</feature>
<dbReference type="SUPFAM" id="SSF52343">
    <property type="entry name" value="Ferredoxin reductase-like, C-terminal NADP-linked domain"/>
    <property type="match status" value="1"/>
</dbReference>
<dbReference type="KEGG" id="pchm:VFPPC_06085"/>
<dbReference type="EMBL" id="LSBJ02000005">
    <property type="protein sequence ID" value="OAQ64889.1"/>
    <property type="molecule type" value="Genomic_DNA"/>
</dbReference>
<dbReference type="Proteomes" id="UP000078397">
    <property type="component" value="Unassembled WGS sequence"/>
</dbReference>
<dbReference type="PANTHER" id="PTHR19370:SF189">
    <property type="entry name" value="CYTOCHROME C MITOCHONDRIAL IMPORT FACTOR CYC2"/>
    <property type="match status" value="1"/>
</dbReference>
<evidence type="ECO:0000259" key="9">
    <source>
        <dbReference type="PROSITE" id="PS51384"/>
    </source>
</evidence>
<protein>
    <submittedName>
        <fullName evidence="10">FMI1 protein</fullName>
    </submittedName>
</protein>
<feature type="binding site" evidence="8">
    <location>
        <position position="152"/>
    </location>
    <ligand>
        <name>FAD</name>
        <dbReference type="ChEBI" id="CHEBI:57692"/>
    </ligand>
</feature>
<accession>A0A179FIN9</accession>
<evidence type="ECO:0000313" key="11">
    <source>
        <dbReference type="Proteomes" id="UP000078397"/>
    </source>
</evidence>
<dbReference type="Gene3D" id="3.40.50.80">
    <property type="entry name" value="Nucleotide-binding domain of ferredoxin-NADP reductase (FNR) module"/>
    <property type="match status" value="1"/>
</dbReference>
<dbReference type="CDD" id="cd06183">
    <property type="entry name" value="cyt_b5_reduct_like"/>
    <property type="match status" value="1"/>
</dbReference>
<dbReference type="GO" id="GO:0016020">
    <property type="term" value="C:membrane"/>
    <property type="evidence" value="ECO:0007669"/>
    <property type="project" value="UniProtKB-SubCell"/>
</dbReference>
<dbReference type="SUPFAM" id="SSF63380">
    <property type="entry name" value="Riboflavin synthase domain-like"/>
    <property type="match status" value="1"/>
</dbReference>
<name>A0A179FIN9_METCM</name>
<dbReference type="Pfam" id="PF00970">
    <property type="entry name" value="FAD_binding_6"/>
    <property type="match status" value="1"/>
</dbReference>
<evidence type="ECO:0000256" key="2">
    <source>
        <dbReference type="ARBA" id="ARBA00004370"/>
    </source>
</evidence>
<organism evidence="10 11">
    <name type="scientific">Pochonia chlamydosporia 170</name>
    <dbReference type="NCBI Taxonomy" id="1380566"/>
    <lineage>
        <taxon>Eukaryota</taxon>
        <taxon>Fungi</taxon>
        <taxon>Dikarya</taxon>
        <taxon>Ascomycota</taxon>
        <taxon>Pezizomycotina</taxon>
        <taxon>Sordariomycetes</taxon>
        <taxon>Hypocreomycetidae</taxon>
        <taxon>Hypocreales</taxon>
        <taxon>Clavicipitaceae</taxon>
        <taxon>Pochonia</taxon>
    </lineage>
</organism>
<dbReference type="InterPro" id="IPR001834">
    <property type="entry name" value="CBR-like"/>
</dbReference>
<dbReference type="RefSeq" id="XP_018142203.1">
    <property type="nucleotide sequence ID" value="XM_018285181.1"/>
</dbReference>
<comment type="similarity">
    <text evidence="3">Belongs to the flavoprotein pyridine nucleotide cytochrome reductase family.</text>
</comment>
<dbReference type="GeneID" id="28849175"/>
<evidence type="ECO:0000256" key="4">
    <source>
        <dbReference type="ARBA" id="ARBA00022630"/>
    </source>
</evidence>
<dbReference type="OrthoDB" id="10253744at2759"/>
<dbReference type="PROSITE" id="PS51384">
    <property type="entry name" value="FAD_FR"/>
    <property type="match status" value="1"/>
</dbReference>
<dbReference type="STRING" id="1380566.A0A179FIN9"/>
<evidence type="ECO:0000256" key="3">
    <source>
        <dbReference type="ARBA" id="ARBA00006105"/>
    </source>
</evidence>
<evidence type="ECO:0000256" key="6">
    <source>
        <dbReference type="ARBA" id="ARBA00023002"/>
    </source>
</evidence>
<gene>
    <name evidence="10" type="ORF">VFPPC_06085</name>
</gene>
<proteinExistence type="inferred from homology"/>
<evidence type="ECO:0000256" key="1">
    <source>
        <dbReference type="ARBA" id="ARBA00001974"/>
    </source>
</evidence>
<comment type="subcellular location">
    <subcellularLocation>
        <location evidence="2">Membrane</location>
    </subcellularLocation>
</comment>
<feature type="binding site" evidence="8">
    <location>
        <position position="151"/>
    </location>
    <ligand>
        <name>FAD</name>
        <dbReference type="ChEBI" id="CHEBI:57692"/>
    </ligand>
</feature>
<dbReference type="InterPro" id="IPR008333">
    <property type="entry name" value="Cbr1-like_FAD-bd_dom"/>
</dbReference>
<dbReference type="GO" id="GO:0005739">
    <property type="term" value="C:mitochondrion"/>
    <property type="evidence" value="ECO:0007669"/>
    <property type="project" value="TreeGrafter"/>
</dbReference>
<dbReference type="AlphaFoldDB" id="A0A179FIN9"/>
<dbReference type="InterPro" id="IPR017938">
    <property type="entry name" value="Riboflavin_synthase-like_b-brl"/>
</dbReference>
<dbReference type="PANTHER" id="PTHR19370">
    <property type="entry name" value="NADH-CYTOCHROME B5 REDUCTASE"/>
    <property type="match status" value="1"/>
</dbReference>
<evidence type="ECO:0000256" key="5">
    <source>
        <dbReference type="ARBA" id="ARBA00022827"/>
    </source>
</evidence>
<feature type="binding site" evidence="8">
    <location>
        <position position="125"/>
    </location>
    <ligand>
        <name>FAD</name>
        <dbReference type="ChEBI" id="CHEBI:57692"/>
    </ligand>
</feature>
<comment type="cofactor">
    <cofactor evidence="1 8">
        <name>FAD</name>
        <dbReference type="ChEBI" id="CHEBI:57692"/>
    </cofactor>
</comment>
<dbReference type="GO" id="GO:0016491">
    <property type="term" value="F:oxidoreductase activity"/>
    <property type="evidence" value="ECO:0007669"/>
    <property type="project" value="UniProtKB-KW"/>
</dbReference>
<dbReference type="InterPro" id="IPR039261">
    <property type="entry name" value="FNR_nucleotide-bd"/>
</dbReference>
<dbReference type="Gene3D" id="2.40.30.10">
    <property type="entry name" value="Translation factors"/>
    <property type="match status" value="1"/>
</dbReference>
<keyword evidence="4 8" id="KW-0285">Flavoprotein</keyword>
<comment type="caution">
    <text evidence="10">The sequence shown here is derived from an EMBL/GenBank/DDBJ whole genome shotgun (WGS) entry which is preliminary data.</text>
</comment>
<keyword evidence="11" id="KW-1185">Reference proteome</keyword>
<evidence type="ECO:0000313" key="10">
    <source>
        <dbReference type="EMBL" id="OAQ64889.1"/>
    </source>
</evidence>
<reference evidence="10 11" key="1">
    <citation type="journal article" date="2016" name="PLoS Pathog.">
        <title>Biosynthesis of antibiotic leucinostatins in bio-control fungus Purpureocillium lilacinum and their inhibition on phytophthora revealed by genome mining.</title>
        <authorList>
            <person name="Wang G."/>
            <person name="Liu Z."/>
            <person name="Lin R."/>
            <person name="Li E."/>
            <person name="Mao Z."/>
            <person name="Ling J."/>
            <person name="Yang Y."/>
            <person name="Yin W.B."/>
            <person name="Xie B."/>
        </authorList>
    </citation>
    <scope>NUCLEOTIDE SEQUENCE [LARGE SCALE GENOMIC DNA]</scope>
    <source>
        <strain evidence="10">170</strain>
    </source>
</reference>
<sequence>MAALRSILRHTSKSPNFISLPRTTSRLNHTQTNSKQARFPPVLIAAAVLGTATYYALSPSTPKTLNPVTFTPYTITSKHTISPTSVIFTISPHQHDPSPPYLSESKWKYPLWSVEFKQPEVQIARHYTPLPVDAEDGSLSFYIRAVGGGEMSNYLNRLAVGRDVYLRGPHAGFDILQRLGAQKNVVFLAGGTGVVPGMQVARAVLERDSSSRVKILWAVRRREELQGRQAGWTFWRTPTEVTGELEDASAMGERLARMKAKYGERLVIKVAVDEERTRFTERDVRDALAEGGQATPGDGCRLHDQRLHTRVSEFEEPGVPCECAASAAPGKNLLMVSGPDGFIAHYAGDKTWRGGTLTQGGVGGVAGLLQRRNPALANDWLVLKL</sequence>
<dbReference type="InterPro" id="IPR017927">
    <property type="entry name" value="FAD-bd_FR_type"/>
</dbReference>
<feature type="binding site" evidence="8">
    <location>
        <position position="127"/>
    </location>
    <ligand>
        <name>FAD</name>
        <dbReference type="ChEBI" id="CHEBI:57692"/>
    </ligand>
</feature>